<feature type="transmembrane region" description="Helical" evidence="9">
    <location>
        <begin position="63"/>
        <end position="85"/>
    </location>
</feature>
<keyword evidence="7 9" id="KW-1133">Transmembrane helix</keyword>
<evidence type="ECO:0000256" key="5">
    <source>
        <dbReference type="ARBA" id="ARBA00022692"/>
    </source>
</evidence>
<dbReference type="Pfam" id="PF03083">
    <property type="entry name" value="MtN3_slv"/>
    <property type="match status" value="2"/>
</dbReference>
<proteinExistence type="inferred from homology"/>
<gene>
    <name evidence="11" type="ORF">DH2020_038471</name>
</gene>
<keyword evidence="5 9" id="KW-0812">Transmembrane</keyword>
<evidence type="ECO:0000256" key="4">
    <source>
        <dbReference type="ARBA" id="ARBA00022597"/>
    </source>
</evidence>
<organism evidence="11 12">
    <name type="scientific">Rehmannia glutinosa</name>
    <name type="common">Chinese foxglove</name>
    <dbReference type="NCBI Taxonomy" id="99300"/>
    <lineage>
        <taxon>Eukaryota</taxon>
        <taxon>Viridiplantae</taxon>
        <taxon>Streptophyta</taxon>
        <taxon>Embryophyta</taxon>
        <taxon>Tracheophyta</taxon>
        <taxon>Spermatophyta</taxon>
        <taxon>Magnoliopsida</taxon>
        <taxon>eudicotyledons</taxon>
        <taxon>Gunneridae</taxon>
        <taxon>Pentapetalae</taxon>
        <taxon>asterids</taxon>
        <taxon>lamiids</taxon>
        <taxon>Lamiales</taxon>
        <taxon>Orobanchaceae</taxon>
        <taxon>Rehmannieae</taxon>
        <taxon>Rehmannia</taxon>
    </lineage>
</organism>
<evidence type="ECO:0000256" key="10">
    <source>
        <dbReference type="SAM" id="MobiDB-lite"/>
    </source>
</evidence>
<protein>
    <recommendedName>
        <fullName evidence="9">Bidirectional sugar transporter SWEET</fullName>
    </recommendedName>
</protein>
<evidence type="ECO:0000256" key="1">
    <source>
        <dbReference type="ARBA" id="ARBA00004127"/>
    </source>
</evidence>
<comment type="similarity">
    <text evidence="2 9">Belongs to the SWEET sugar transporter family.</text>
</comment>
<reference evidence="11 12" key="1">
    <citation type="journal article" date="2021" name="Comput. Struct. Biotechnol. J.">
        <title>De novo genome assembly of the potent medicinal plant Rehmannia glutinosa using nanopore technology.</title>
        <authorList>
            <person name="Ma L."/>
            <person name="Dong C."/>
            <person name="Song C."/>
            <person name="Wang X."/>
            <person name="Zheng X."/>
            <person name="Niu Y."/>
            <person name="Chen S."/>
            <person name="Feng W."/>
        </authorList>
    </citation>
    <scope>NUCLEOTIDE SEQUENCE [LARGE SCALE GENOMIC DNA]</scope>
    <source>
        <strain evidence="11">DH-2019</strain>
    </source>
</reference>
<feature type="compositionally biased region" description="Basic and acidic residues" evidence="10">
    <location>
        <begin position="267"/>
        <end position="284"/>
    </location>
</feature>
<accession>A0ABR0UZR4</accession>
<evidence type="ECO:0000256" key="8">
    <source>
        <dbReference type="ARBA" id="ARBA00023136"/>
    </source>
</evidence>
<comment type="caution">
    <text evidence="11">The sequence shown here is derived from an EMBL/GenBank/DDBJ whole genome shotgun (WGS) entry which is preliminary data.</text>
</comment>
<feature type="transmembrane region" description="Helical" evidence="9">
    <location>
        <begin position="39"/>
        <end position="57"/>
    </location>
</feature>
<dbReference type="EMBL" id="JABTTQ020001858">
    <property type="protein sequence ID" value="KAK6127762.1"/>
    <property type="molecule type" value="Genomic_DNA"/>
</dbReference>
<keyword evidence="8 9" id="KW-0472">Membrane</keyword>
<dbReference type="InterPro" id="IPR004316">
    <property type="entry name" value="SWEET_rpt"/>
</dbReference>
<evidence type="ECO:0000313" key="12">
    <source>
        <dbReference type="Proteomes" id="UP001318860"/>
    </source>
</evidence>
<keyword evidence="4 9" id="KW-0762">Sugar transport</keyword>
<comment type="subcellular location">
    <subcellularLocation>
        <location evidence="9">Cell membrane</location>
        <topology evidence="9">Multi-pass membrane protein</topology>
    </subcellularLocation>
    <subcellularLocation>
        <location evidence="1">Endomembrane system</location>
        <topology evidence="1">Multi-pass membrane protein</topology>
    </subcellularLocation>
</comment>
<evidence type="ECO:0000256" key="6">
    <source>
        <dbReference type="ARBA" id="ARBA00022737"/>
    </source>
</evidence>
<evidence type="ECO:0000256" key="2">
    <source>
        <dbReference type="ARBA" id="ARBA00007809"/>
    </source>
</evidence>
<dbReference type="Gene3D" id="1.20.1280.290">
    <property type="match status" value="2"/>
</dbReference>
<dbReference type="PANTHER" id="PTHR10791:SF22">
    <property type="entry name" value="BIDIRECTIONAL SUGAR TRANSPORTER SWEET11"/>
    <property type="match status" value="1"/>
</dbReference>
<feature type="transmembrane region" description="Helical" evidence="9">
    <location>
        <begin position="97"/>
        <end position="117"/>
    </location>
</feature>
<comment type="function">
    <text evidence="9">Mediates both low-affinity uptake and efflux of sugar across the membrane.</text>
</comment>
<evidence type="ECO:0000313" key="11">
    <source>
        <dbReference type="EMBL" id="KAK6127762.1"/>
    </source>
</evidence>
<feature type="transmembrane region" description="Helical" evidence="9">
    <location>
        <begin position="156"/>
        <end position="176"/>
    </location>
</feature>
<evidence type="ECO:0000256" key="9">
    <source>
        <dbReference type="RuleBase" id="RU910715"/>
    </source>
</evidence>
<name>A0ABR0UZR4_REHGL</name>
<evidence type="ECO:0000256" key="7">
    <source>
        <dbReference type="ARBA" id="ARBA00022989"/>
    </source>
</evidence>
<feature type="transmembrane region" description="Helical" evidence="9">
    <location>
        <begin position="6"/>
        <end position="27"/>
    </location>
</feature>
<feature type="region of interest" description="Disordered" evidence="10">
    <location>
        <begin position="257"/>
        <end position="284"/>
    </location>
</feature>
<feature type="transmembrane region" description="Helical" evidence="9">
    <location>
        <begin position="123"/>
        <end position="144"/>
    </location>
</feature>
<sequence length="284" mass="31775">MVLTFGILGNLVSFLVYLAPAPTFYRILKKKSTEGFQCVPYVVALLSSMLWMYYAMLKTNETLLITINSVGCFIEAIYVSIYISYAPKKARMLALKLVVLLNIVGFGLILIFTHFLVKGSVRVQVLGWICVTLSASVYVAPLSIMRQVIRTKSVEFMPISLSFALLLNAVMWFFYGLLLKDFYIGVPNIVGFIFGALQIILYLIYKNCKVDVEDKLPTDSVKTKTILTATTPEIHPICSLPIQDDHNIEIITVADEINGGDDSTGPTERKAFDPSKVRNEPKHI</sequence>
<keyword evidence="12" id="KW-1185">Reference proteome</keyword>
<keyword evidence="3 9" id="KW-0813">Transport</keyword>
<dbReference type="InterPro" id="IPR047664">
    <property type="entry name" value="SWEET"/>
</dbReference>
<dbReference type="PANTHER" id="PTHR10791">
    <property type="entry name" value="RAG1-ACTIVATING PROTEIN 1"/>
    <property type="match status" value="1"/>
</dbReference>
<evidence type="ECO:0000256" key="3">
    <source>
        <dbReference type="ARBA" id="ARBA00022448"/>
    </source>
</evidence>
<dbReference type="Proteomes" id="UP001318860">
    <property type="component" value="Unassembled WGS sequence"/>
</dbReference>
<keyword evidence="6" id="KW-0677">Repeat</keyword>
<feature type="transmembrane region" description="Helical" evidence="9">
    <location>
        <begin position="182"/>
        <end position="205"/>
    </location>
</feature>